<dbReference type="InterPro" id="IPR043128">
    <property type="entry name" value="Rev_trsase/Diguanyl_cyclase"/>
</dbReference>
<gene>
    <name evidence="1" type="ORF">DUI87_03415</name>
</gene>
<evidence type="ECO:0000313" key="2">
    <source>
        <dbReference type="Proteomes" id="UP000269221"/>
    </source>
</evidence>
<dbReference type="EMBL" id="QRBI01000094">
    <property type="protein sequence ID" value="RMC19850.1"/>
    <property type="molecule type" value="Genomic_DNA"/>
</dbReference>
<accession>A0A3M0LA21</accession>
<dbReference type="Proteomes" id="UP000269221">
    <property type="component" value="Unassembled WGS sequence"/>
</dbReference>
<name>A0A3M0LA21_HIRRU</name>
<proteinExistence type="predicted"/>
<dbReference type="Gene3D" id="3.30.70.270">
    <property type="match status" value="1"/>
</dbReference>
<dbReference type="OrthoDB" id="6761011at2759"/>
<dbReference type="AlphaFoldDB" id="A0A3M0LA21"/>
<organism evidence="1 2">
    <name type="scientific">Hirundo rustica rustica</name>
    <dbReference type="NCBI Taxonomy" id="333673"/>
    <lineage>
        <taxon>Eukaryota</taxon>
        <taxon>Metazoa</taxon>
        <taxon>Chordata</taxon>
        <taxon>Craniata</taxon>
        <taxon>Vertebrata</taxon>
        <taxon>Euteleostomi</taxon>
        <taxon>Archelosauria</taxon>
        <taxon>Archosauria</taxon>
        <taxon>Dinosauria</taxon>
        <taxon>Saurischia</taxon>
        <taxon>Theropoda</taxon>
        <taxon>Coelurosauria</taxon>
        <taxon>Aves</taxon>
        <taxon>Neognathae</taxon>
        <taxon>Neoaves</taxon>
        <taxon>Telluraves</taxon>
        <taxon>Australaves</taxon>
        <taxon>Passeriformes</taxon>
        <taxon>Sylvioidea</taxon>
        <taxon>Hirundinidae</taxon>
        <taxon>Hirundo</taxon>
    </lineage>
</organism>
<sequence length="78" mass="8817">MAALVQTIQLATPQESFVTVIQGVDEPFLRFAGRLAAAVEKQGMRNSPMLYQWYVARALSGVRKQFPDAHVYHYMDNS</sequence>
<comment type="caution">
    <text evidence="1">The sequence shown here is derived from an EMBL/GenBank/DDBJ whole genome shotgun (WGS) entry which is preliminary data.</text>
</comment>
<dbReference type="SUPFAM" id="SSF56672">
    <property type="entry name" value="DNA/RNA polymerases"/>
    <property type="match status" value="1"/>
</dbReference>
<evidence type="ECO:0000313" key="1">
    <source>
        <dbReference type="EMBL" id="RMC19850.1"/>
    </source>
</evidence>
<keyword evidence="2" id="KW-1185">Reference proteome</keyword>
<dbReference type="InterPro" id="IPR043502">
    <property type="entry name" value="DNA/RNA_pol_sf"/>
</dbReference>
<protein>
    <submittedName>
        <fullName evidence="1">Uncharacterized protein</fullName>
    </submittedName>
</protein>
<reference evidence="1 2" key="1">
    <citation type="submission" date="2018-07" db="EMBL/GenBank/DDBJ databases">
        <title>A high quality draft genome assembly of the barn swallow (H. rustica rustica).</title>
        <authorList>
            <person name="Formenti G."/>
            <person name="Chiara M."/>
            <person name="Poveda L."/>
            <person name="Francoijs K.-J."/>
            <person name="Bonisoli-Alquati A."/>
            <person name="Canova L."/>
            <person name="Gianfranceschi L."/>
            <person name="Horner D.S."/>
            <person name="Saino N."/>
        </authorList>
    </citation>
    <scope>NUCLEOTIDE SEQUENCE [LARGE SCALE GENOMIC DNA]</scope>
    <source>
        <strain evidence="1">Chelidonia</strain>
        <tissue evidence="1">Blood</tissue>
    </source>
</reference>